<dbReference type="Pfam" id="PF00439">
    <property type="entry name" value="Bromodomain"/>
    <property type="match status" value="2"/>
</dbReference>
<feature type="compositionally biased region" description="Basic and acidic residues" evidence="7">
    <location>
        <begin position="388"/>
        <end position="398"/>
    </location>
</feature>
<dbReference type="EMBL" id="JBBPFD010000017">
    <property type="protein sequence ID" value="KAK7891850.1"/>
    <property type="molecule type" value="Genomic_DNA"/>
</dbReference>
<dbReference type="AlphaFoldDB" id="A0AAW0NF76"/>
<dbReference type="InterPro" id="IPR036427">
    <property type="entry name" value="Bromodomain-like_sf"/>
</dbReference>
<comment type="caution">
    <text evidence="11">The sequence shown here is derived from an EMBL/GenBank/DDBJ whole genome shotgun (WGS) entry which is preliminary data.</text>
</comment>
<gene>
    <name evidence="11" type="ORF">WMY93_023813</name>
</gene>
<evidence type="ECO:0008006" key="13">
    <source>
        <dbReference type="Google" id="ProtNLM"/>
    </source>
</evidence>
<feature type="region of interest" description="Disordered" evidence="7">
    <location>
        <begin position="832"/>
        <end position="861"/>
    </location>
</feature>
<evidence type="ECO:0000256" key="8">
    <source>
        <dbReference type="SAM" id="Phobius"/>
    </source>
</evidence>
<evidence type="ECO:0000256" key="2">
    <source>
        <dbReference type="ARBA" id="ARBA00022853"/>
    </source>
</evidence>
<keyword evidence="8" id="KW-0812">Transmembrane</keyword>
<feature type="domain" description="NET" evidence="10">
    <location>
        <begin position="441"/>
        <end position="523"/>
    </location>
</feature>
<dbReference type="Pfam" id="PF17035">
    <property type="entry name" value="BET"/>
    <property type="match status" value="1"/>
</dbReference>
<dbReference type="SUPFAM" id="SSF47370">
    <property type="entry name" value="Bromodomain"/>
    <property type="match status" value="2"/>
</dbReference>
<proteinExistence type="inferred from homology"/>
<keyword evidence="1" id="KW-0597">Phosphoprotein</keyword>
<feature type="compositionally biased region" description="Basic and acidic residues" evidence="7">
    <location>
        <begin position="845"/>
        <end position="861"/>
    </location>
</feature>
<keyword evidence="4 6" id="KW-0103">Bromodomain</keyword>
<evidence type="ECO:0000256" key="6">
    <source>
        <dbReference type="PROSITE-ProRule" id="PRU00035"/>
    </source>
</evidence>
<keyword evidence="2" id="KW-0156">Chromatin regulator</keyword>
<dbReference type="Gene3D" id="1.20.1270.220">
    <property type="match status" value="1"/>
</dbReference>
<dbReference type="GO" id="GO:0006355">
    <property type="term" value="P:regulation of DNA-templated transcription"/>
    <property type="evidence" value="ECO:0007669"/>
    <property type="project" value="TreeGrafter"/>
</dbReference>
<feature type="domain" description="Bromo" evidence="9">
    <location>
        <begin position="44"/>
        <end position="106"/>
    </location>
</feature>
<feature type="compositionally biased region" description="Polar residues" evidence="7">
    <location>
        <begin position="504"/>
        <end position="515"/>
    </location>
</feature>
<dbReference type="GO" id="GO:0006338">
    <property type="term" value="P:chromatin remodeling"/>
    <property type="evidence" value="ECO:0007669"/>
    <property type="project" value="TreeGrafter"/>
</dbReference>
<dbReference type="InterPro" id="IPR050935">
    <property type="entry name" value="Bromo_chromatin_reader"/>
</dbReference>
<dbReference type="InterPro" id="IPR027353">
    <property type="entry name" value="NET_dom"/>
</dbReference>
<evidence type="ECO:0000256" key="3">
    <source>
        <dbReference type="ARBA" id="ARBA00022990"/>
    </source>
</evidence>
<dbReference type="PROSITE" id="PS51525">
    <property type="entry name" value="NET"/>
    <property type="match status" value="1"/>
</dbReference>
<feature type="region of interest" description="Disordered" evidence="7">
    <location>
        <begin position="199"/>
        <end position="220"/>
    </location>
</feature>
<evidence type="ECO:0000256" key="1">
    <source>
        <dbReference type="ARBA" id="ARBA00022553"/>
    </source>
</evidence>
<dbReference type="Gene3D" id="1.20.920.10">
    <property type="entry name" value="Bromodomain-like"/>
    <property type="match status" value="2"/>
</dbReference>
<dbReference type="InterPro" id="IPR001487">
    <property type="entry name" value="Bromodomain"/>
</dbReference>
<evidence type="ECO:0000259" key="10">
    <source>
        <dbReference type="PROSITE" id="PS51525"/>
    </source>
</evidence>
<dbReference type="PRINTS" id="PR00503">
    <property type="entry name" value="BROMODOMAIN"/>
</dbReference>
<organism evidence="11 12">
    <name type="scientific">Mugilogobius chulae</name>
    <name type="common">yellowstripe goby</name>
    <dbReference type="NCBI Taxonomy" id="88201"/>
    <lineage>
        <taxon>Eukaryota</taxon>
        <taxon>Metazoa</taxon>
        <taxon>Chordata</taxon>
        <taxon>Craniata</taxon>
        <taxon>Vertebrata</taxon>
        <taxon>Euteleostomi</taxon>
        <taxon>Actinopterygii</taxon>
        <taxon>Neopterygii</taxon>
        <taxon>Teleostei</taxon>
        <taxon>Neoteleostei</taxon>
        <taxon>Acanthomorphata</taxon>
        <taxon>Gobiaria</taxon>
        <taxon>Gobiiformes</taxon>
        <taxon>Gobioidei</taxon>
        <taxon>Gobiidae</taxon>
        <taxon>Gobionellinae</taxon>
        <taxon>Mugilogobius</taxon>
    </lineage>
</organism>
<feature type="region of interest" description="Disordered" evidence="7">
    <location>
        <begin position="374"/>
        <end position="410"/>
    </location>
</feature>
<sequence>MSDMKVCPAVTKNPPPPEFVNPKKPGRVTNQLQYLERVVVKALWKHQFSWPFRQPVDAVALHIPDYYKIITNPMDLGTIKKRLQNKYYGKRSNKLFLQKISKMPKDECNVGECIGKDAIKVKSSGGDTKPKASVSEVMVQHTVTVIPSHNHTPKKIPKAPEANVSLCNKRCEEKSRACSATSSAQARAAMCRRTSTACPLRKGSGRPIKPPKKDLPSSDVKKGRLSEQLRCCNDILKELFSKRHYAFAWPFYSPVDAVALGLHDYHEVIKQPMDLGTVRKKLDERQYANAKEFAPTSDSCFPTVTNTTSRQMKWCTWPEIFRKFLKHGMLKFQWIPGVVVFRLGIRRKRKQTELEVSLLRELRRRQLFRDGELHRGCGHTAHQPGGVVKRDERASEKNKSKKKDKFKKNKKAKVVDKLKRKLSKYKSLLEHVKSKKAVKYLKYENELSRPVSYQEKKQLKLDINRLPGERLGKLVQIIHEREACFRDLTLEEIEVDFDSLKNSTVRSCRSTSPQKPQCVPPEHSQSGVYKDVWKSQAAPKDHIVVHKKQPALPMQLPSAPSLSASSSSSSSESDSESSDSESVSPTKTSGKKRQRKLTGHSTSSDKQFSGPKDLSIRSNRHFPPAHSHAVAESKVPLKQPLIDCNSNELPMAPPDLSALLSPMASPGIILEWASTRFEQEPVLSPLSDSPVQLKDESKSNFRQSGDFTSTTALKTSEEDKSQLPKKDIVLKNAESWAKVVRESVTSLPIRSSTESFQQFKKAAMEKEEREKEIKKKQMEKHMEKETYEHNSLLGLLRSEKRQSPAEFPSPQNIYTDPLSEILKKVEIQKLVSPQEAQAVPSQSPVDKEREMARRREQERRRREAQQFLNVVNNRAHTHTHAHTVSCPPSHARVKIGRNARLATAATRVPFNRVFITLSASAVASVGILPFFHLFSVVRMRWGTKHYCQSSVGPTPHGALTPDR</sequence>
<feature type="region of interest" description="Disordered" evidence="7">
    <location>
        <begin position="683"/>
        <end position="722"/>
    </location>
</feature>
<evidence type="ECO:0000313" key="12">
    <source>
        <dbReference type="Proteomes" id="UP001460270"/>
    </source>
</evidence>
<feature type="region of interest" description="Disordered" evidence="7">
    <location>
        <begin position="554"/>
        <end position="634"/>
    </location>
</feature>
<feature type="compositionally biased region" description="Basic residues" evidence="7">
    <location>
        <begin position="399"/>
        <end position="410"/>
    </location>
</feature>
<evidence type="ECO:0000256" key="7">
    <source>
        <dbReference type="SAM" id="MobiDB-lite"/>
    </source>
</evidence>
<keyword evidence="8" id="KW-1133">Transmembrane helix</keyword>
<dbReference type="GO" id="GO:0005634">
    <property type="term" value="C:nucleus"/>
    <property type="evidence" value="ECO:0007669"/>
    <property type="project" value="TreeGrafter"/>
</dbReference>
<evidence type="ECO:0000313" key="11">
    <source>
        <dbReference type="EMBL" id="KAK7891850.1"/>
    </source>
</evidence>
<feature type="compositionally biased region" description="Low complexity" evidence="7">
    <location>
        <begin position="556"/>
        <end position="572"/>
    </location>
</feature>
<feature type="compositionally biased region" description="Polar residues" evidence="7">
    <location>
        <begin position="700"/>
        <end position="714"/>
    </location>
</feature>
<feature type="region of interest" description="Disordered" evidence="7">
    <location>
        <begin position="504"/>
        <end position="525"/>
    </location>
</feature>
<evidence type="ECO:0000256" key="4">
    <source>
        <dbReference type="ARBA" id="ARBA00023117"/>
    </source>
</evidence>
<evidence type="ECO:0000256" key="5">
    <source>
        <dbReference type="ARBA" id="ARBA00044509"/>
    </source>
</evidence>
<keyword evidence="12" id="KW-1185">Reference proteome</keyword>
<accession>A0AAW0NF76</accession>
<dbReference type="PANTHER" id="PTHR22880">
    <property type="entry name" value="FALZ-RELATED BROMODOMAIN-CONTAINING PROTEINS"/>
    <property type="match status" value="1"/>
</dbReference>
<keyword evidence="8" id="KW-0472">Membrane</keyword>
<dbReference type="SMART" id="SM00297">
    <property type="entry name" value="BROMO"/>
    <property type="match status" value="2"/>
</dbReference>
<evidence type="ECO:0000259" key="9">
    <source>
        <dbReference type="PROSITE" id="PS50014"/>
    </source>
</evidence>
<comment type="similarity">
    <text evidence="5">Belongs to the BET family.</text>
</comment>
<dbReference type="GO" id="GO:0000785">
    <property type="term" value="C:chromatin"/>
    <property type="evidence" value="ECO:0007669"/>
    <property type="project" value="TreeGrafter"/>
</dbReference>
<dbReference type="InterPro" id="IPR038336">
    <property type="entry name" value="NET_sf"/>
</dbReference>
<feature type="transmembrane region" description="Helical" evidence="8">
    <location>
        <begin position="913"/>
        <end position="934"/>
    </location>
</feature>
<keyword evidence="3" id="KW-0007">Acetylation</keyword>
<feature type="compositionally biased region" description="Basic and acidic residues" evidence="7">
    <location>
        <begin position="211"/>
        <end position="220"/>
    </location>
</feature>
<feature type="region of interest" description="Disordered" evidence="7">
    <location>
        <begin position="1"/>
        <end position="25"/>
    </location>
</feature>
<feature type="compositionally biased region" description="Basic residues" evidence="7">
    <location>
        <begin position="589"/>
        <end position="598"/>
    </location>
</feature>
<dbReference type="PANTHER" id="PTHR22880:SF240">
    <property type="entry name" value="BROMODOMAIN-CONTAINING PROTEIN 2"/>
    <property type="match status" value="1"/>
</dbReference>
<name>A0AAW0NF76_9GOBI</name>
<dbReference type="PROSITE" id="PS50014">
    <property type="entry name" value="BROMODOMAIN_2"/>
    <property type="match status" value="2"/>
</dbReference>
<protein>
    <recommendedName>
        <fullName evidence="13">Bromodomain testis-specific protein</fullName>
    </recommendedName>
</protein>
<feature type="domain" description="Bromo" evidence="9">
    <location>
        <begin position="243"/>
        <end position="293"/>
    </location>
</feature>
<dbReference type="Proteomes" id="UP001460270">
    <property type="component" value="Unassembled WGS sequence"/>
</dbReference>
<reference evidence="12" key="1">
    <citation type="submission" date="2024-04" db="EMBL/GenBank/DDBJ databases">
        <title>Salinicola lusitanus LLJ914,a marine bacterium isolated from the Okinawa Trough.</title>
        <authorList>
            <person name="Li J."/>
        </authorList>
    </citation>
    <scope>NUCLEOTIDE SEQUENCE [LARGE SCALE GENOMIC DNA]</scope>
</reference>